<organism evidence="1 2">
    <name type="scientific">Flavobacterium frigoris</name>
    <dbReference type="NCBI Taxonomy" id="229204"/>
    <lineage>
        <taxon>Bacteria</taxon>
        <taxon>Pseudomonadati</taxon>
        <taxon>Bacteroidota</taxon>
        <taxon>Flavobacteriia</taxon>
        <taxon>Flavobacteriales</taxon>
        <taxon>Flavobacteriaceae</taxon>
        <taxon>Flavobacterium</taxon>
    </lineage>
</organism>
<dbReference type="OrthoDB" id="796468at2"/>
<gene>
    <name evidence="1" type="ORF">SAMN05444355_10741</name>
</gene>
<name>A0A1H9LJL6_FLAFI</name>
<evidence type="ECO:0000313" key="2">
    <source>
        <dbReference type="Proteomes" id="UP000183658"/>
    </source>
</evidence>
<evidence type="ECO:0000313" key="1">
    <source>
        <dbReference type="EMBL" id="SER11103.1"/>
    </source>
</evidence>
<sequence>MKAIGITQFLDKSFEVYDFQGDWLESFGQPEKNFIMSIYGGSGNGKTEFAIQLTKHMASFAKVLYCSYEQGISKSLQDAIKRNDMQDLKGKVMFTSGGVFDDLILRLKRPASGKIIIIDSLDYAKLSLDQFKILKKTFPRKSFVIISWAKGDKPRNQHAKDIEFMSCIKILIKNFKAYPVSRFGGNKPFVIWDKKDTTPVQQKLF</sequence>
<reference evidence="2" key="1">
    <citation type="submission" date="2016-10" db="EMBL/GenBank/DDBJ databases">
        <authorList>
            <person name="Varghese N."/>
            <person name="Submissions S."/>
        </authorList>
    </citation>
    <scope>NUCLEOTIDE SEQUENCE [LARGE SCALE GENOMIC DNA]</scope>
    <source>
        <strain evidence="2">DSM 15719</strain>
    </source>
</reference>
<dbReference type="Gene3D" id="3.40.50.300">
    <property type="entry name" value="P-loop containing nucleotide triphosphate hydrolases"/>
    <property type="match status" value="1"/>
</dbReference>
<protein>
    <submittedName>
        <fullName evidence="1">Uncharacterized protein</fullName>
    </submittedName>
</protein>
<dbReference type="SUPFAM" id="SSF52540">
    <property type="entry name" value="P-loop containing nucleoside triphosphate hydrolases"/>
    <property type="match status" value="1"/>
</dbReference>
<dbReference type="AlphaFoldDB" id="A0A1H9LJL6"/>
<dbReference type="RefSeq" id="WP_074723431.1">
    <property type="nucleotide sequence ID" value="NZ_CBCRVS010000005.1"/>
</dbReference>
<keyword evidence="2" id="KW-1185">Reference proteome</keyword>
<dbReference type="InterPro" id="IPR027417">
    <property type="entry name" value="P-loop_NTPase"/>
</dbReference>
<dbReference type="Proteomes" id="UP000183658">
    <property type="component" value="Unassembled WGS sequence"/>
</dbReference>
<accession>A0A1H9LJL6</accession>
<proteinExistence type="predicted"/>
<dbReference type="EMBL" id="FOFZ01000007">
    <property type="protein sequence ID" value="SER11103.1"/>
    <property type="molecule type" value="Genomic_DNA"/>
</dbReference>